<dbReference type="Pfam" id="PF14226">
    <property type="entry name" value="DIOX_N"/>
    <property type="match status" value="1"/>
</dbReference>
<accession>A0AAW1QQE2</accession>
<dbReference type="SUPFAM" id="SSF51197">
    <property type="entry name" value="Clavaminate synthase-like"/>
    <property type="match status" value="1"/>
</dbReference>
<dbReference type="EMBL" id="JALJOR010000002">
    <property type="protein sequence ID" value="KAK9823664.1"/>
    <property type="molecule type" value="Genomic_DNA"/>
</dbReference>
<dbReference type="InterPro" id="IPR005123">
    <property type="entry name" value="Oxoglu/Fe-dep_dioxygenase_dom"/>
</dbReference>
<dbReference type="Pfam" id="PF03171">
    <property type="entry name" value="2OG-FeII_Oxy"/>
    <property type="match status" value="1"/>
</dbReference>
<dbReference type="PANTHER" id="PTHR47990">
    <property type="entry name" value="2-OXOGLUTARATE (2OG) AND FE(II)-DEPENDENT OXYGENASE SUPERFAMILY PROTEIN-RELATED"/>
    <property type="match status" value="1"/>
</dbReference>
<name>A0AAW1QQE2_9CHLO</name>
<keyword evidence="1" id="KW-0479">Metal-binding</keyword>
<sequence>MAPDRQLVVIDLHDFDNRRDEITAQLMHAAENVGFFYVKEPALTQMAETMFSATATFFALSDDQKANFAFRPAVNKGWEKLAQVRPSTGTADLKESVSLGFCDMEGLWPSDSVCPGFKDTATAFMLECEKLSVKLLSCFATGLDFPKDYFEKMHNIDKADCQQTLRCLFYHDVTGQVFPPGYWRAGSHTDFDTLTLLFQRPGEGGLEVCPGREAVTEFASSGEIWTPADPIEGAITINIGDMLMQWSDDKLKSTFHRVRTPGAGEYQGPRYSLAYFNQCDRSAIIQGPLKKYPPISGDEFLKAAMKRNYDALSKRKDQALQVERNAAAAP</sequence>
<comment type="similarity">
    <text evidence="1">Belongs to the iron/ascorbate-dependent oxidoreductase family.</text>
</comment>
<dbReference type="Proteomes" id="UP001489004">
    <property type="component" value="Unassembled WGS sequence"/>
</dbReference>
<dbReference type="InterPro" id="IPR027443">
    <property type="entry name" value="IPNS-like_sf"/>
</dbReference>
<gene>
    <name evidence="3" type="ORF">WJX72_004518</name>
</gene>
<reference evidence="3 4" key="1">
    <citation type="journal article" date="2024" name="Nat. Commun.">
        <title>Phylogenomics reveals the evolutionary origins of lichenization in chlorophyte algae.</title>
        <authorList>
            <person name="Puginier C."/>
            <person name="Libourel C."/>
            <person name="Otte J."/>
            <person name="Skaloud P."/>
            <person name="Haon M."/>
            <person name="Grisel S."/>
            <person name="Petersen M."/>
            <person name="Berrin J.G."/>
            <person name="Delaux P.M."/>
            <person name="Dal Grande F."/>
            <person name="Keller J."/>
        </authorList>
    </citation>
    <scope>NUCLEOTIDE SEQUENCE [LARGE SCALE GENOMIC DNA]</scope>
    <source>
        <strain evidence="3 4">SAG 2043</strain>
    </source>
</reference>
<protein>
    <recommendedName>
        <fullName evidence="2">Fe2OG dioxygenase domain-containing protein</fullName>
    </recommendedName>
</protein>
<dbReference type="AlphaFoldDB" id="A0AAW1QQE2"/>
<dbReference type="GO" id="GO:0016491">
    <property type="term" value="F:oxidoreductase activity"/>
    <property type="evidence" value="ECO:0007669"/>
    <property type="project" value="UniProtKB-KW"/>
</dbReference>
<evidence type="ECO:0000256" key="1">
    <source>
        <dbReference type="RuleBase" id="RU003682"/>
    </source>
</evidence>
<dbReference type="InterPro" id="IPR044861">
    <property type="entry name" value="IPNS-like_FE2OG_OXY"/>
</dbReference>
<keyword evidence="1" id="KW-0408">Iron</keyword>
<dbReference type="InterPro" id="IPR026992">
    <property type="entry name" value="DIOX_N"/>
</dbReference>
<evidence type="ECO:0000259" key="2">
    <source>
        <dbReference type="PROSITE" id="PS51471"/>
    </source>
</evidence>
<keyword evidence="1" id="KW-0560">Oxidoreductase</keyword>
<dbReference type="GO" id="GO:0046872">
    <property type="term" value="F:metal ion binding"/>
    <property type="evidence" value="ECO:0007669"/>
    <property type="project" value="UniProtKB-KW"/>
</dbReference>
<comment type="caution">
    <text evidence="3">The sequence shown here is derived from an EMBL/GenBank/DDBJ whole genome shotgun (WGS) entry which is preliminary data.</text>
</comment>
<feature type="domain" description="Fe2OG dioxygenase" evidence="2">
    <location>
        <begin position="161"/>
        <end position="279"/>
    </location>
</feature>
<dbReference type="Gene3D" id="2.60.120.330">
    <property type="entry name" value="B-lactam Antibiotic, Isopenicillin N Synthase, Chain"/>
    <property type="match status" value="1"/>
</dbReference>
<dbReference type="PROSITE" id="PS51471">
    <property type="entry name" value="FE2OG_OXY"/>
    <property type="match status" value="1"/>
</dbReference>
<dbReference type="InterPro" id="IPR050231">
    <property type="entry name" value="Iron_ascorbate_oxido_reductase"/>
</dbReference>
<proteinExistence type="inferred from homology"/>
<keyword evidence="4" id="KW-1185">Reference proteome</keyword>
<organism evidence="3 4">
    <name type="scientific">[Myrmecia] bisecta</name>
    <dbReference type="NCBI Taxonomy" id="41462"/>
    <lineage>
        <taxon>Eukaryota</taxon>
        <taxon>Viridiplantae</taxon>
        <taxon>Chlorophyta</taxon>
        <taxon>core chlorophytes</taxon>
        <taxon>Trebouxiophyceae</taxon>
        <taxon>Trebouxiales</taxon>
        <taxon>Trebouxiaceae</taxon>
        <taxon>Myrmecia</taxon>
    </lineage>
</organism>
<evidence type="ECO:0000313" key="3">
    <source>
        <dbReference type="EMBL" id="KAK9823664.1"/>
    </source>
</evidence>
<evidence type="ECO:0000313" key="4">
    <source>
        <dbReference type="Proteomes" id="UP001489004"/>
    </source>
</evidence>